<keyword evidence="3" id="KW-1185">Reference proteome</keyword>
<dbReference type="EMBL" id="JAEDAK010000005">
    <property type="protein sequence ID" value="MBH9576958.1"/>
    <property type="molecule type" value="Genomic_DNA"/>
</dbReference>
<evidence type="ECO:0000256" key="1">
    <source>
        <dbReference type="SAM" id="SignalP"/>
    </source>
</evidence>
<organism evidence="2 3">
    <name type="scientific">Inhella proteolytica</name>
    <dbReference type="NCBI Taxonomy" id="2795029"/>
    <lineage>
        <taxon>Bacteria</taxon>
        <taxon>Pseudomonadati</taxon>
        <taxon>Pseudomonadota</taxon>
        <taxon>Betaproteobacteria</taxon>
        <taxon>Burkholderiales</taxon>
        <taxon>Sphaerotilaceae</taxon>
        <taxon>Inhella</taxon>
    </lineage>
</organism>
<accession>A0A931J3A5</accession>
<reference evidence="2" key="1">
    <citation type="submission" date="2020-12" db="EMBL/GenBank/DDBJ databases">
        <title>The genome sequence of Inhella sp. 1Y17.</title>
        <authorList>
            <person name="Liu Y."/>
        </authorList>
    </citation>
    <scope>NUCLEOTIDE SEQUENCE</scope>
    <source>
        <strain evidence="2">1Y17</strain>
    </source>
</reference>
<evidence type="ECO:0008006" key="4">
    <source>
        <dbReference type="Google" id="ProtNLM"/>
    </source>
</evidence>
<dbReference type="Gene3D" id="3.30.2010.10">
    <property type="entry name" value="Metalloproteases ('zincins'), catalytic domain"/>
    <property type="match status" value="1"/>
</dbReference>
<proteinExistence type="predicted"/>
<evidence type="ECO:0000313" key="3">
    <source>
        <dbReference type="Proteomes" id="UP000613266"/>
    </source>
</evidence>
<dbReference type="AlphaFoldDB" id="A0A931J3A5"/>
<keyword evidence="1" id="KW-0732">Signal</keyword>
<feature type="chain" id="PRO_5037229114" description="Peptidase M48 domain-containing protein" evidence="1">
    <location>
        <begin position="33"/>
        <end position="387"/>
    </location>
</feature>
<comment type="caution">
    <text evidence="2">The sequence shown here is derived from an EMBL/GenBank/DDBJ whole genome shotgun (WGS) entry which is preliminary data.</text>
</comment>
<name>A0A931J3A5_9BURK</name>
<evidence type="ECO:0000313" key="2">
    <source>
        <dbReference type="EMBL" id="MBH9576958.1"/>
    </source>
</evidence>
<dbReference type="RefSeq" id="WP_198110642.1">
    <property type="nucleotide sequence ID" value="NZ_JAEDAK010000005.1"/>
</dbReference>
<feature type="signal peptide" evidence="1">
    <location>
        <begin position="1"/>
        <end position="32"/>
    </location>
</feature>
<protein>
    <recommendedName>
        <fullName evidence="4">Peptidase M48 domain-containing protein</fullName>
    </recommendedName>
</protein>
<gene>
    <name evidence="2" type="ORF">I7X39_08575</name>
</gene>
<dbReference type="Proteomes" id="UP000613266">
    <property type="component" value="Unassembled WGS sequence"/>
</dbReference>
<sequence>MKLHAPRCTPQAVIKHWCGLLIGMALIQPGFAATAGDAGTATARQRARNDNTIVAVSRIFELRRIAAPLCSAEPQWDWVQQLILVRKPERWAFSTDRALAEILNRHFEAKPGELIVLVDQRSGSFKLPGGLKAGDRILAADASEAELLIRRPLEGEFHADTQERLRRANEWARSQPSRTLQLIRQGQTLKLDIEPIPICAMRFGVVNSETAYAAARSDLILVTHPLLEQLSADELTMVLAHEAAQVLLALTDPNKPTNWKSGAWPLLGGNSQWNRELGLGAPTLESLIEADRLTVMLLEPFGLGPQEYLEFLARVQAAEPGGMFRPTYANLRPVAEQRLEAVRSLHANRQAEGRWTLKPQGISEAAFRAFLDHLGNEQTRIKAQSNP</sequence>